<feature type="region of interest" description="Disordered" evidence="1">
    <location>
        <begin position="18"/>
        <end position="45"/>
    </location>
</feature>
<comment type="caution">
    <text evidence="2">The sequence shown here is derived from an EMBL/GenBank/DDBJ whole genome shotgun (WGS) entry which is preliminary data.</text>
</comment>
<reference evidence="2" key="1">
    <citation type="journal article" date="2020" name="bioRxiv">
        <title>Whole genome comparisons of ergot fungi reveals the divergence and evolution of species within the genus Claviceps are the result of varying mechanisms driving genome evolution and host range expansion.</title>
        <authorList>
            <person name="Wyka S.A."/>
            <person name="Mondo S.J."/>
            <person name="Liu M."/>
            <person name="Dettman J."/>
            <person name="Nalam V."/>
            <person name="Broders K.D."/>
        </authorList>
    </citation>
    <scope>NUCLEOTIDE SEQUENCE</scope>
    <source>
        <strain evidence="2">CCC 489</strain>
    </source>
</reference>
<keyword evidence="3" id="KW-1185">Reference proteome</keyword>
<sequence length="93" mass="10478">MTSMCTVDEVYVVHIGPARRRRGEQSEQSRQGDAGRDAVRGSKVSTAANVEIRKRSFATRAEGCRITAPHLKRKTMSVSSLSWRKVRLLKYLT</sequence>
<dbReference type="AlphaFoldDB" id="A0A8K0NJ08"/>
<dbReference type="EMBL" id="SRPY01000260">
    <property type="protein sequence ID" value="KAG5926521.1"/>
    <property type="molecule type" value="Genomic_DNA"/>
</dbReference>
<dbReference type="Proteomes" id="UP000811619">
    <property type="component" value="Unassembled WGS sequence"/>
</dbReference>
<evidence type="ECO:0000313" key="3">
    <source>
        <dbReference type="Proteomes" id="UP000811619"/>
    </source>
</evidence>
<accession>A0A8K0NJ08</accession>
<organism evidence="2 3">
    <name type="scientific">Claviceps africana</name>
    <dbReference type="NCBI Taxonomy" id="83212"/>
    <lineage>
        <taxon>Eukaryota</taxon>
        <taxon>Fungi</taxon>
        <taxon>Dikarya</taxon>
        <taxon>Ascomycota</taxon>
        <taxon>Pezizomycotina</taxon>
        <taxon>Sordariomycetes</taxon>
        <taxon>Hypocreomycetidae</taxon>
        <taxon>Hypocreales</taxon>
        <taxon>Clavicipitaceae</taxon>
        <taxon>Claviceps</taxon>
    </lineage>
</organism>
<proteinExistence type="predicted"/>
<protein>
    <submittedName>
        <fullName evidence="2">Uncharacterized protein</fullName>
    </submittedName>
</protein>
<evidence type="ECO:0000313" key="2">
    <source>
        <dbReference type="EMBL" id="KAG5926521.1"/>
    </source>
</evidence>
<gene>
    <name evidence="2" type="ORF">E4U42_003233</name>
</gene>
<evidence type="ECO:0000256" key="1">
    <source>
        <dbReference type="SAM" id="MobiDB-lite"/>
    </source>
</evidence>
<name>A0A8K0NJ08_9HYPO</name>